<name>A1RDV8_PAEAT</name>
<reference evidence="1 2" key="1">
    <citation type="journal article" date="2006" name="PLoS Genet.">
        <title>Secrets of soil survival revealed by the genome sequence of Arthrobacter aurescens TC1.</title>
        <authorList>
            <person name="Mongodin E.F."/>
            <person name="Shapir N."/>
            <person name="Daugherty S.C."/>
            <person name="DeBoy R.T."/>
            <person name="Emerson J.B."/>
            <person name="Shvartzbeyn A."/>
            <person name="Radune D."/>
            <person name="Vamathevan J."/>
            <person name="Riggs F."/>
            <person name="Grinberg V."/>
            <person name="Khouri H."/>
            <person name="Wackett L.P."/>
            <person name="Nelson K.E."/>
            <person name="Sadowsky M.J."/>
        </authorList>
    </citation>
    <scope>NUCLEOTIDE SEQUENCE [LARGE SCALE GENOMIC DNA]</scope>
    <source>
        <strain evidence="1 2">TC1</strain>
    </source>
</reference>
<gene>
    <name evidence="1" type="ordered locus">AAur_pTC20275</name>
</gene>
<sequence>MHSLTQGCRRRDVLVALEPVFLVVSDQYQIASGLISMLASVYSMPEWRSWISAHSISLRQ</sequence>
<evidence type="ECO:0000313" key="2">
    <source>
        <dbReference type="Proteomes" id="UP000000637"/>
    </source>
</evidence>
<keyword evidence="1" id="KW-0614">Plasmid</keyword>
<dbReference type="AlphaFoldDB" id="A1RDV8"/>
<accession>A1RDV8</accession>
<keyword evidence="2" id="KW-1185">Reference proteome</keyword>
<organism evidence="1 2">
    <name type="scientific">Paenarthrobacter aurescens (strain TC1)</name>
    <dbReference type="NCBI Taxonomy" id="290340"/>
    <lineage>
        <taxon>Bacteria</taxon>
        <taxon>Bacillati</taxon>
        <taxon>Actinomycetota</taxon>
        <taxon>Actinomycetes</taxon>
        <taxon>Micrococcales</taxon>
        <taxon>Micrococcaceae</taxon>
        <taxon>Paenarthrobacter</taxon>
    </lineage>
</organism>
<proteinExistence type="predicted"/>
<protein>
    <submittedName>
        <fullName evidence="1">Uncharacterized protein</fullName>
    </submittedName>
</protein>
<geneLocation type="plasmid" evidence="1 2">
    <name>pTC2</name>
</geneLocation>
<evidence type="ECO:0000313" key="1">
    <source>
        <dbReference type="EMBL" id="ABM10651.1"/>
    </source>
</evidence>
<dbReference type="KEGG" id="aau:AAur_pTC20275"/>
<dbReference type="EMBL" id="CP000476">
    <property type="protein sequence ID" value="ABM10651.1"/>
    <property type="molecule type" value="Genomic_DNA"/>
</dbReference>
<dbReference type="HOGENOM" id="CLU_2931075_0_0_11"/>
<dbReference type="Proteomes" id="UP000000637">
    <property type="component" value="Plasmid pTC2"/>
</dbReference>